<comment type="caution">
    <text evidence="2">The sequence shown here is derived from an EMBL/GenBank/DDBJ whole genome shotgun (WGS) entry which is preliminary data.</text>
</comment>
<dbReference type="AlphaFoldDB" id="A0AAW2XAA6"/>
<feature type="transmembrane region" description="Helical" evidence="1">
    <location>
        <begin position="60"/>
        <end position="85"/>
    </location>
</feature>
<keyword evidence="1" id="KW-1133">Transmembrane helix</keyword>
<reference evidence="2" key="1">
    <citation type="submission" date="2020-06" db="EMBL/GenBank/DDBJ databases">
        <authorList>
            <person name="Li T."/>
            <person name="Hu X."/>
            <person name="Zhang T."/>
            <person name="Song X."/>
            <person name="Zhang H."/>
            <person name="Dai N."/>
            <person name="Sheng W."/>
            <person name="Hou X."/>
            <person name="Wei L."/>
        </authorList>
    </citation>
    <scope>NUCLEOTIDE SEQUENCE</scope>
    <source>
        <strain evidence="2">KEN1</strain>
        <tissue evidence="2">Leaf</tissue>
    </source>
</reference>
<dbReference type="PANTHER" id="PTHR12224:SF0">
    <property type="entry name" value="BETA-1,4-MANNOSYL-GLYCOPROTEIN 4-BETA-N-ACETYLGLUCOSAMINYLTRANSFERASE"/>
    <property type="match status" value="1"/>
</dbReference>
<name>A0AAW2XAA6_9LAMI</name>
<proteinExistence type="predicted"/>
<dbReference type="PANTHER" id="PTHR12224">
    <property type="entry name" value="BETA-1,4-MANNOSYL-GLYCOPROTEIN BETA-1,4-N-ACETYLGLUCOSAMINYL-TRANSFERASE"/>
    <property type="match status" value="1"/>
</dbReference>
<keyword evidence="1" id="KW-0472">Membrane</keyword>
<evidence type="ECO:0000256" key="1">
    <source>
        <dbReference type="SAM" id="Phobius"/>
    </source>
</evidence>
<dbReference type="EMBL" id="JACGWN010000005">
    <property type="protein sequence ID" value="KAL0450714.1"/>
    <property type="molecule type" value="Genomic_DNA"/>
</dbReference>
<keyword evidence="1" id="KW-0812">Transmembrane</keyword>
<feature type="transmembrane region" description="Helical" evidence="1">
    <location>
        <begin position="12"/>
        <end position="40"/>
    </location>
</feature>
<gene>
    <name evidence="2" type="ORF">Slati_1627800</name>
</gene>
<dbReference type="GO" id="GO:0003830">
    <property type="term" value="F:beta-1,4-mannosylglycoprotein 4-beta-N-acetylglucosaminyltransferase activity"/>
    <property type="evidence" value="ECO:0007669"/>
    <property type="project" value="InterPro"/>
</dbReference>
<dbReference type="GO" id="GO:0016020">
    <property type="term" value="C:membrane"/>
    <property type="evidence" value="ECO:0007669"/>
    <property type="project" value="InterPro"/>
</dbReference>
<organism evidence="2">
    <name type="scientific">Sesamum latifolium</name>
    <dbReference type="NCBI Taxonomy" id="2727402"/>
    <lineage>
        <taxon>Eukaryota</taxon>
        <taxon>Viridiplantae</taxon>
        <taxon>Streptophyta</taxon>
        <taxon>Embryophyta</taxon>
        <taxon>Tracheophyta</taxon>
        <taxon>Spermatophyta</taxon>
        <taxon>Magnoliopsida</taxon>
        <taxon>eudicotyledons</taxon>
        <taxon>Gunneridae</taxon>
        <taxon>Pentapetalae</taxon>
        <taxon>asterids</taxon>
        <taxon>lamiids</taxon>
        <taxon>Lamiales</taxon>
        <taxon>Pedaliaceae</taxon>
        <taxon>Sesamum</taxon>
    </lineage>
</organism>
<reference evidence="2" key="2">
    <citation type="journal article" date="2024" name="Plant">
        <title>Genomic evolution and insights into agronomic trait innovations of Sesamum species.</title>
        <authorList>
            <person name="Miao H."/>
            <person name="Wang L."/>
            <person name="Qu L."/>
            <person name="Liu H."/>
            <person name="Sun Y."/>
            <person name="Le M."/>
            <person name="Wang Q."/>
            <person name="Wei S."/>
            <person name="Zheng Y."/>
            <person name="Lin W."/>
            <person name="Duan Y."/>
            <person name="Cao H."/>
            <person name="Xiong S."/>
            <person name="Wang X."/>
            <person name="Wei L."/>
            <person name="Li C."/>
            <person name="Ma Q."/>
            <person name="Ju M."/>
            <person name="Zhao R."/>
            <person name="Li G."/>
            <person name="Mu C."/>
            <person name="Tian Q."/>
            <person name="Mei H."/>
            <person name="Zhang T."/>
            <person name="Gao T."/>
            <person name="Zhang H."/>
        </authorList>
    </citation>
    <scope>NUCLEOTIDE SEQUENCE</scope>
    <source>
        <strain evidence="2">KEN1</strain>
    </source>
</reference>
<accession>A0AAW2XAA6</accession>
<sequence>MGIILPRRVMIYVKTFVASVPGGMICFFLCCYDLVVLGYTCFPMQQASPTFLGMSRLRCFLLGLDFKAIVFLFLVVPTFIVGIYVHGQKITYFLRPLWQSPPKPFISITHYYHENVSMETLCKLHGWGIREYPRRVYDAVLFSNEVDMLMIRWKELYPYITKFVLLESNSTFTALPKPLNFAINRDKFKFVEPRLTYGKVGEDSGEVKTHLSRKHTRDLHLTSFLELQA</sequence>
<dbReference type="InterPro" id="IPR006813">
    <property type="entry name" value="Glyco_trans_17"/>
</dbReference>
<protein>
    <submittedName>
        <fullName evidence="2">Uncharacterized protein</fullName>
    </submittedName>
</protein>
<evidence type="ECO:0000313" key="2">
    <source>
        <dbReference type="EMBL" id="KAL0450714.1"/>
    </source>
</evidence>
<dbReference type="Pfam" id="PF04724">
    <property type="entry name" value="Glyco_transf_17"/>
    <property type="match status" value="1"/>
</dbReference>
<dbReference type="GO" id="GO:0006044">
    <property type="term" value="P:N-acetylglucosamine metabolic process"/>
    <property type="evidence" value="ECO:0007669"/>
    <property type="project" value="TreeGrafter"/>
</dbReference>